<gene>
    <name evidence="2" type="ORF">F5147DRAFT_691945</name>
</gene>
<organism evidence="2 3">
    <name type="scientific">Suillus discolor</name>
    <dbReference type="NCBI Taxonomy" id="1912936"/>
    <lineage>
        <taxon>Eukaryota</taxon>
        <taxon>Fungi</taxon>
        <taxon>Dikarya</taxon>
        <taxon>Basidiomycota</taxon>
        <taxon>Agaricomycotina</taxon>
        <taxon>Agaricomycetes</taxon>
        <taxon>Agaricomycetidae</taxon>
        <taxon>Boletales</taxon>
        <taxon>Suillineae</taxon>
        <taxon>Suillaceae</taxon>
        <taxon>Suillus</taxon>
    </lineage>
</organism>
<dbReference type="GeneID" id="64699429"/>
<dbReference type="AlphaFoldDB" id="A0A9P7F8W9"/>
<comment type="caution">
    <text evidence="2">The sequence shown here is derived from an EMBL/GenBank/DDBJ whole genome shotgun (WGS) entry which is preliminary data.</text>
</comment>
<keyword evidence="1" id="KW-0812">Transmembrane</keyword>
<sequence>LTLAQEMQRWSLMTMLYLVICYVGIPYSVYVNRGQKVVVVLMVHLSLSVLAFCMQSECDLTIGLGST</sequence>
<accession>A0A9P7F8W9</accession>
<evidence type="ECO:0000256" key="1">
    <source>
        <dbReference type="SAM" id="Phobius"/>
    </source>
</evidence>
<proteinExistence type="predicted"/>
<feature type="transmembrane region" description="Helical" evidence="1">
    <location>
        <begin position="12"/>
        <end position="31"/>
    </location>
</feature>
<dbReference type="OrthoDB" id="3038503at2759"/>
<feature type="non-terminal residue" evidence="2">
    <location>
        <position position="67"/>
    </location>
</feature>
<keyword evidence="1" id="KW-1133">Transmembrane helix</keyword>
<protein>
    <submittedName>
        <fullName evidence="2">Uncharacterized protein</fullName>
    </submittedName>
</protein>
<evidence type="ECO:0000313" key="2">
    <source>
        <dbReference type="EMBL" id="KAG2109696.1"/>
    </source>
</evidence>
<reference evidence="2" key="1">
    <citation type="journal article" date="2020" name="New Phytol.">
        <title>Comparative genomics reveals dynamic genome evolution in host specialist ectomycorrhizal fungi.</title>
        <authorList>
            <person name="Lofgren L.A."/>
            <person name="Nguyen N.H."/>
            <person name="Vilgalys R."/>
            <person name="Ruytinx J."/>
            <person name="Liao H.L."/>
            <person name="Branco S."/>
            <person name="Kuo A."/>
            <person name="LaButti K."/>
            <person name="Lipzen A."/>
            <person name="Andreopoulos W."/>
            <person name="Pangilinan J."/>
            <person name="Riley R."/>
            <person name="Hundley H."/>
            <person name="Na H."/>
            <person name="Barry K."/>
            <person name="Grigoriev I.V."/>
            <person name="Stajich J.E."/>
            <person name="Kennedy P.G."/>
        </authorList>
    </citation>
    <scope>NUCLEOTIDE SEQUENCE</scope>
    <source>
        <strain evidence="2">FC423</strain>
    </source>
</reference>
<keyword evidence="3" id="KW-1185">Reference proteome</keyword>
<evidence type="ECO:0000313" key="3">
    <source>
        <dbReference type="Proteomes" id="UP000823399"/>
    </source>
</evidence>
<keyword evidence="1" id="KW-0472">Membrane</keyword>
<dbReference type="RefSeq" id="XP_041293641.1">
    <property type="nucleotide sequence ID" value="XM_041437170.1"/>
</dbReference>
<dbReference type="EMBL" id="JABBWM010000023">
    <property type="protein sequence ID" value="KAG2109696.1"/>
    <property type="molecule type" value="Genomic_DNA"/>
</dbReference>
<feature type="transmembrane region" description="Helical" evidence="1">
    <location>
        <begin position="37"/>
        <end position="54"/>
    </location>
</feature>
<name>A0A9P7F8W9_9AGAM</name>
<dbReference type="Proteomes" id="UP000823399">
    <property type="component" value="Unassembled WGS sequence"/>
</dbReference>